<proteinExistence type="predicted"/>
<sequence length="852" mass="99018">MPYAEMLLDEILKCLENNPYSTIMLLGQLAQKGSPWISKVPMHRMLLREIINKHICQTSDSILKSAGLIFLTCLLPHCAKVPEHMLILICSTFGVCATALHDIITTKNPNGVEGMQNEAINIHYSLKEFFNVLYGLFPQTLISYLQKSWRDKEIKESVFTEVIEKYFLSVKFNPRMLRSVMRDENMGNHVQSKEAHDIWSEINVLVLDDETSDIFLNKKDVDLNDDIDVNNAMDAFIRDDVSVDFGEEMFPNEDESFNPLNDLGFNLNLYAMDALQFEAMTSSRLSINRDVKLPWTRRVSSIGSKIFGRNRGDRNDESGCTSSRTINAIEEFTGQECLVLSPRDDDDNFSMMSDDEDFGSEYNDFNLSARNRKIRSRKTTQCTSIAYFKPSRSTSCPELNHLSNFQRKKPSASVNVPPSNRSLVYSKMAKRHNLYMKASKEHHICLRDLNMADRFPGIMYDDMRRLLKGLDDKKQVNILRTRLVLVNQHLMLERYSRLVSLQRIQTLFNRLLQEKSKTKADNCLKQDNKNLICKLELAIKSTSDMYEALQTEKKDRAKEIALWKQKYTTVCEKSNECYLNLEQFKKKYDLAKRTEKSDQHLIDELHKRIQNLEAEKDLILTEYQNVKNVETRLQESQKLNAIITDKMNNLLIREEKQRAENQKPYGKHAYNEMKGEIEVKDHELMRMQRELDQSRKEHKVMSEKIKQYDESICLEARKNKEIKGLMTKQAYANNQLVETLKEKNRAVSLLNEKQNEYITVLLGVIEENRNRITANSNPSDAWEIPTTRVNADVQTFSADDLRDSNLLPELMKKTPGARKFLTRRSESSRSTNSETNRNYNRRRFDSQTDPSS</sequence>
<evidence type="ECO:0000313" key="1">
    <source>
        <dbReference type="Proteomes" id="UP000095286"/>
    </source>
</evidence>
<evidence type="ECO:0000313" key="2">
    <source>
        <dbReference type="WBParaSite" id="RSKR_0000838400.1"/>
    </source>
</evidence>
<reference evidence="2" key="1">
    <citation type="submission" date="2016-11" db="UniProtKB">
        <authorList>
            <consortium name="WormBaseParasite"/>
        </authorList>
    </citation>
    <scope>IDENTIFICATION</scope>
    <source>
        <strain evidence="2">KR3021</strain>
    </source>
</reference>
<protein>
    <submittedName>
        <fullName evidence="2">Hamartin</fullName>
    </submittedName>
</protein>
<name>A0AC35U7Q0_9BILA</name>
<dbReference type="WBParaSite" id="RSKR_0000838400.1">
    <property type="protein sequence ID" value="RSKR_0000838400.1"/>
    <property type="gene ID" value="RSKR_0000838400"/>
</dbReference>
<dbReference type="Proteomes" id="UP000095286">
    <property type="component" value="Unplaced"/>
</dbReference>
<accession>A0AC35U7Q0</accession>
<organism evidence="1 2">
    <name type="scientific">Rhabditophanes sp. KR3021</name>
    <dbReference type="NCBI Taxonomy" id="114890"/>
    <lineage>
        <taxon>Eukaryota</taxon>
        <taxon>Metazoa</taxon>
        <taxon>Ecdysozoa</taxon>
        <taxon>Nematoda</taxon>
        <taxon>Chromadorea</taxon>
        <taxon>Rhabditida</taxon>
        <taxon>Tylenchina</taxon>
        <taxon>Panagrolaimomorpha</taxon>
        <taxon>Strongyloidoidea</taxon>
        <taxon>Alloionematidae</taxon>
        <taxon>Rhabditophanes</taxon>
    </lineage>
</organism>